<name>A0A1G9SNF5_9EURY</name>
<keyword evidence="3" id="KW-1185">Reference proteome</keyword>
<evidence type="ECO:0000313" key="3">
    <source>
        <dbReference type="Proteomes" id="UP000199451"/>
    </source>
</evidence>
<feature type="transmembrane region" description="Helical" evidence="1">
    <location>
        <begin position="91"/>
        <end position="114"/>
    </location>
</feature>
<keyword evidence="1" id="KW-0472">Membrane</keyword>
<keyword evidence="1" id="KW-0812">Transmembrane</keyword>
<dbReference type="EMBL" id="FNHL01000002">
    <property type="protein sequence ID" value="SDM36989.1"/>
    <property type="molecule type" value="Genomic_DNA"/>
</dbReference>
<feature type="transmembrane region" description="Helical" evidence="1">
    <location>
        <begin position="48"/>
        <end position="71"/>
    </location>
</feature>
<dbReference type="AlphaFoldDB" id="A0A1G9SNF5"/>
<evidence type="ECO:0000256" key="1">
    <source>
        <dbReference type="SAM" id="Phobius"/>
    </source>
</evidence>
<accession>A0A1G9SNF5</accession>
<protein>
    <submittedName>
        <fullName evidence="2">Uncharacterized protein</fullName>
    </submittedName>
</protein>
<keyword evidence="1" id="KW-1133">Transmembrane helix</keyword>
<dbReference type="Proteomes" id="UP000199451">
    <property type="component" value="Unassembled WGS sequence"/>
</dbReference>
<gene>
    <name evidence="2" type="ORF">SAMN04487949_1433</name>
</gene>
<reference evidence="3" key="1">
    <citation type="submission" date="2016-10" db="EMBL/GenBank/DDBJ databases">
        <authorList>
            <person name="Varghese N."/>
            <person name="Submissions S."/>
        </authorList>
    </citation>
    <scope>NUCLEOTIDE SEQUENCE [LARGE SCALE GENOMIC DNA]</scope>
    <source>
        <strain evidence="3">CGMCC 1.10119</strain>
    </source>
</reference>
<feature type="transmembrane region" description="Helical" evidence="1">
    <location>
        <begin position="12"/>
        <end position="36"/>
    </location>
</feature>
<feature type="transmembrane region" description="Helical" evidence="1">
    <location>
        <begin position="134"/>
        <end position="154"/>
    </location>
</feature>
<proteinExistence type="predicted"/>
<organism evidence="2 3">
    <name type="scientific">Halogranum gelatinilyticum</name>
    <dbReference type="NCBI Taxonomy" id="660521"/>
    <lineage>
        <taxon>Archaea</taxon>
        <taxon>Methanobacteriati</taxon>
        <taxon>Methanobacteriota</taxon>
        <taxon>Stenosarchaea group</taxon>
        <taxon>Halobacteria</taxon>
        <taxon>Halobacteriales</taxon>
        <taxon>Haloferacaceae</taxon>
    </lineage>
</organism>
<evidence type="ECO:0000313" key="2">
    <source>
        <dbReference type="EMBL" id="SDM36989.1"/>
    </source>
</evidence>
<sequence length="163" mass="16460">MSSLSAVCRRSPAVALEALLAATVVATFGVGLWLFADPATPVGSTIDLFLLSPALGGLLTVVVCCRGLWSVGTWLRADAADERDSYGLVSLVLRGVQTLVALALVGFAVAGVWFVSGLTVDPTVGTGGFVMTSFLVLTAGSLALAVVTLAVAGIRLTGHAASV</sequence>